<dbReference type="HOGENOM" id="CLU_1958099_0_0_0"/>
<accession>F8L6W9</accession>
<evidence type="ECO:0008006" key="4">
    <source>
        <dbReference type="Google" id="ProtNLM"/>
    </source>
</evidence>
<name>F8L6W9_SIMNZ</name>
<feature type="coiled-coil region" evidence="1">
    <location>
        <begin position="25"/>
        <end position="52"/>
    </location>
</feature>
<evidence type="ECO:0000313" key="3">
    <source>
        <dbReference type="Proteomes" id="UP000000496"/>
    </source>
</evidence>
<dbReference type="Proteomes" id="UP000000496">
    <property type="component" value="Chromosome gsn.131"/>
</dbReference>
<sequence length="128" mass="15025">MKKSIFLFLFFISIGCSPSTVTDCRREAKGVIKSLTADLKEIQTREDLLDKEEKISRKVQILVDLMIRLKKLQERGAVIPDEEDHTDSDDLMQEMKRIYTIEGGRVIFERFEREALLTLDAYDQRRKK</sequence>
<reference evidence="2 3" key="2">
    <citation type="journal article" date="2011" name="Mol. Biol. Evol.">
        <title>Unity in variety--the pan-genome of the Chlamydiae.</title>
        <authorList>
            <person name="Collingro A."/>
            <person name="Tischler P."/>
            <person name="Weinmaier T."/>
            <person name="Penz T."/>
            <person name="Heinz E."/>
            <person name="Brunham R.C."/>
            <person name="Read T.D."/>
            <person name="Bavoil P.M."/>
            <person name="Sachse K."/>
            <person name="Kahane S."/>
            <person name="Friedman M.G."/>
            <person name="Rattei T."/>
            <person name="Myers G.S."/>
            <person name="Horn M."/>
        </authorList>
    </citation>
    <scope>NUCLEOTIDE SEQUENCE [LARGE SCALE GENOMIC DNA]</scope>
    <source>
        <strain evidence="3">ATCC VR-1471 / Z</strain>
    </source>
</reference>
<proteinExistence type="predicted"/>
<dbReference type="KEGG" id="sng:SNE_A05980"/>
<reference key="1">
    <citation type="journal article" date="2011" name="Mol. Biol. Evol.">
        <title>Unity in variety -- the pan-genome of the Chlamydiae.</title>
        <authorList>
            <person name="Collingro A."/>
            <person name="Tischler P."/>
            <person name="Weinmaier T."/>
            <person name="Penz T."/>
            <person name="Heinz E."/>
            <person name="Brunham R.C."/>
            <person name="Read T.D."/>
            <person name="Bavoil P.M."/>
            <person name="Sachse K."/>
            <person name="Kahane S."/>
            <person name="Friedman M.G."/>
            <person name="Rattei T."/>
            <person name="Myers G.S.A."/>
            <person name="Horn M."/>
        </authorList>
    </citation>
    <scope>NUCLEOTIDE SEQUENCE</scope>
    <source>
        <strain>Z</strain>
    </source>
</reference>
<dbReference type="PROSITE" id="PS51257">
    <property type="entry name" value="PROKAR_LIPOPROTEIN"/>
    <property type="match status" value="1"/>
</dbReference>
<evidence type="ECO:0000256" key="1">
    <source>
        <dbReference type="SAM" id="Coils"/>
    </source>
</evidence>
<dbReference type="AlphaFoldDB" id="F8L6W9"/>
<keyword evidence="1" id="KW-0175">Coiled coil</keyword>
<dbReference type="EMBL" id="FR872582">
    <property type="protein sequence ID" value="CCB88475.1"/>
    <property type="molecule type" value="Genomic_DNA"/>
</dbReference>
<keyword evidence="3" id="KW-1185">Reference proteome</keyword>
<protein>
    <recommendedName>
        <fullName evidence="4">Lipoprotein</fullName>
    </recommendedName>
</protein>
<gene>
    <name evidence="2" type="ordered locus">SNE_A05980</name>
</gene>
<dbReference type="RefSeq" id="WP_013942942.1">
    <property type="nucleotide sequence ID" value="NC_015713.1"/>
</dbReference>
<dbReference type="OrthoDB" id="22922at2"/>
<evidence type="ECO:0000313" key="2">
    <source>
        <dbReference type="EMBL" id="CCB88475.1"/>
    </source>
</evidence>
<organism evidence="2 3">
    <name type="scientific">Simkania negevensis (strain ATCC VR-1471 / DSM 27360 / Z)</name>
    <dbReference type="NCBI Taxonomy" id="331113"/>
    <lineage>
        <taxon>Bacteria</taxon>
        <taxon>Pseudomonadati</taxon>
        <taxon>Chlamydiota</taxon>
        <taxon>Chlamydiia</taxon>
        <taxon>Parachlamydiales</taxon>
        <taxon>Simkaniaceae</taxon>
        <taxon>Simkania</taxon>
    </lineage>
</organism>